<gene>
    <name evidence="2" type="ORF">Afe05nite_70750</name>
</gene>
<reference evidence="2" key="1">
    <citation type="submission" date="2021-01" db="EMBL/GenBank/DDBJ databases">
        <title>Whole genome shotgun sequence of Actinoplanes ferrugineus NBRC 15555.</title>
        <authorList>
            <person name="Komaki H."/>
            <person name="Tamura T."/>
        </authorList>
    </citation>
    <scope>NUCLEOTIDE SEQUENCE</scope>
    <source>
        <strain evidence="2">NBRC 15555</strain>
    </source>
</reference>
<evidence type="ECO:0000256" key="1">
    <source>
        <dbReference type="SAM" id="MobiDB-lite"/>
    </source>
</evidence>
<evidence type="ECO:0000313" key="3">
    <source>
        <dbReference type="Proteomes" id="UP000598174"/>
    </source>
</evidence>
<proteinExistence type="predicted"/>
<comment type="caution">
    <text evidence="2">The sequence shown here is derived from an EMBL/GenBank/DDBJ whole genome shotgun (WGS) entry which is preliminary data.</text>
</comment>
<sequence>MPTGPDTPTGRKPVARTGMRTGRAAAERGTGAGAVVGMLVMTTVCRRTPIGAG</sequence>
<dbReference type="Proteomes" id="UP000598174">
    <property type="component" value="Unassembled WGS sequence"/>
</dbReference>
<name>A0A919J684_9ACTN</name>
<evidence type="ECO:0000313" key="2">
    <source>
        <dbReference type="EMBL" id="GIE15235.1"/>
    </source>
</evidence>
<feature type="region of interest" description="Disordered" evidence="1">
    <location>
        <begin position="1"/>
        <end position="25"/>
    </location>
</feature>
<accession>A0A919J684</accession>
<organism evidence="2 3">
    <name type="scientific">Paractinoplanes ferrugineus</name>
    <dbReference type="NCBI Taxonomy" id="113564"/>
    <lineage>
        <taxon>Bacteria</taxon>
        <taxon>Bacillati</taxon>
        <taxon>Actinomycetota</taxon>
        <taxon>Actinomycetes</taxon>
        <taxon>Micromonosporales</taxon>
        <taxon>Micromonosporaceae</taxon>
        <taxon>Paractinoplanes</taxon>
    </lineage>
</organism>
<dbReference type="AlphaFoldDB" id="A0A919J684"/>
<feature type="compositionally biased region" description="Low complexity" evidence="1">
    <location>
        <begin position="15"/>
        <end position="25"/>
    </location>
</feature>
<protein>
    <submittedName>
        <fullName evidence="2">Uncharacterized protein</fullName>
    </submittedName>
</protein>
<dbReference type="EMBL" id="BOMM01000064">
    <property type="protein sequence ID" value="GIE15235.1"/>
    <property type="molecule type" value="Genomic_DNA"/>
</dbReference>
<keyword evidence="3" id="KW-1185">Reference proteome</keyword>